<keyword evidence="5" id="KW-1003">Cell membrane</keyword>
<keyword evidence="5" id="KW-0874">Quinone</keyword>
<feature type="transmembrane region" description="Helical" evidence="5">
    <location>
        <begin position="350"/>
        <end position="369"/>
    </location>
</feature>
<dbReference type="GO" id="GO:0050136">
    <property type="term" value="F:NADH dehydrogenase (quinone) (non-electrogenic) activity"/>
    <property type="evidence" value="ECO:0007669"/>
    <property type="project" value="UniProtKB-UniRule"/>
</dbReference>
<dbReference type="InterPro" id="IPR010096">
    <property type="entry name" value="NADH-Q_OxRdtase_suN/2"/>
</dbReference>
<dbReference type="GO" id="GO:0048038">
    <property type="term" value="F:quinone binding"/>
    <property type="evidence" value="ECO:0007669"/>
    <property type="project" value="UniProtKB-KW"/>
</dbReference>
<sequence>MTPDIAYSSLLPLLVVFGAAIVSVLVEAFAPARHRYRVQVVLYLGGLAAALVSVVALAGTRTVTAGGAVAVDGPALFLQGATVLVAIGAGLLIGERARDGAEERAAVAGAAVGGAAVAGAAVGGAAVGGSTRPRPPVLAGFAPQAALAPGGDAEREAERAGVTQTEVFPLALFATGGLMLFPAANDLITLFIALEVLSLPLYVLCGMARRRRLLSQEAAVKYFLLGAFSSAFFAYGAALIYGYAGTVDFGGIAAAVAAGGGGGGGGGGVGAGGDAGGGVPLALIGVAMMSVGLLFKVGAVPFHTWTPDVYQGAPTSITAFMAAGTKLAAFGAILRFFHVAVPGLEADWAPVLWVIAALTMIVGTVVGVTQNDVKRLLAYSSVAHAGFLLTGVLGPTAVGTSATLFYLAAYAISTVGVFAVAGLVRDTDGAEITDLRAWAGLGRRQPLVAGAFALLLLALAGIPLTSGFIAKFAVFSAAVAGGAVSLVVIGVLTSAIAASFYIRVIVVMFFRDSSPLDGAGSAGTGVAGSAGTGTGEVAFAARPLTLAVVAVAAIVTVLLGIMPQPLLDLAEAAAAFAG</sequence>
<feature type="transmembrane region" description="Helical" evidence="5">
    <location>
        <begin position="404"/>
        <end position="425"/>
    </location>
</feature>
<evidence type="ECO:0000259" key="7">
    <source>
        <dbReference type="Pfam" id="PF00361"/>
    </source>
</evidence>
<evidence type="ECO:0000256" key="2">
    <source>
        <dbReference type="ARBA" id="ARBA00022692"/>
    </source>
</evidence>
<name>A0A2S1R4H7_9ACTN</name>
<feature type="transmembrane region" description="Helical" evidence="5">
    <location>
        <begin position="220"/>
        <end position="244"/>
    </location>
</feature>
<dbReference type="KEGG" id="dlu:A6035_02195"/>
<keyword evidence="4 5" id="KW-0472">Membrane</keyword>
<feature type="transmembrane region" description="Helical" evidence="5">
    <location>
        <begin position="41"/>
        <end position="63"/>
    </location>
</feature>
<keyword evidence="2 5" id="KW-0812">Transmembrane</keyword>
<feature type="transmembrane region" description="Helical" evidence="5">
    <location>
        <begin position="446"/>
        <end position="469"/>
    </location>
</feature>
<feature type="transmembrane region" description="Helical" evidence="5">
    <location>
        <begin position="475"/>
        <end position="502"/>
    </location>
</feature>
<feature type="transmembrane region" description="Helical" evidence="5">
    <location>
        <begin position="544"/>
        <end position="562"/>
    </location>
</feature>
<keyword evidence="5" id="KW-0520">NAD</keyword>
<feature type="transmembrane region" description="Helical" evidence="5">
    <location>
        <begin position="281"/>
        <end position="305"/>
    </location>
</feature>
<dbReference type="Proteomes" id="UP000244928">
    <property type="component" value="Chromosome"/>
</dbReference>
<dbReference type="NCBIfam" id="TIGR01770">
    <property type="entry name" value="NDH_I_N"/>
    <property type="match status" value="1"/>
</dbReference>
<comment type="subcellular location">
    <subcellularLocation>
        <location evidence="5">Cell membrane</location>
        <topology evidence="5">Multi-pass membrane protein</topology>
    </subcellularLocation>
    <subcellularLocation>
        <location evidence="1">Endomembrane system</location>
        <topology evidence="1">Multi-pass membrane protein</topology>
    </subcellularLocation>
    <subcellularLocation>
        <location evidence="6">Membrane</location>
        <topology evidence="6">Multi-pass membrane protein</topology>
    </subcellularLocation>
</comment>
<comment type="catalytic activity">
    <reaction evidence="5">
        <text>a quinone + NADH + 5 H(+)(in) = a quinol + NAD(+) + 4 H(+)(out)</text>
        <dbReference type="Rhea" id="RHEA:57888"/>
        <dbReference type="ChEBI" id="CHEBI:15378"/>
        <dbReference type="ChEBI" id="CHEBI:24646"/>
        <dbReference type="ChEBI" id="CHEBI:57540"/>
        <dbReference type="ChEBI" id="CHEBI:57945"/>
        <dbReference type="ChEBI" id="CHEBI:132124"/>
    </reaction>
</comment>
<keyword evidence="9" id="KW-1185">Reference proteome</keyword>
<feature type="transmembrane region" description="Helical" evidence="5">
    <location>
        <begin position="105"/>
        <end position="127"/>
    </location>
</feature>
<dbReference type="GO" id="GO:0005886">
    <property type="term" value="C:plasma membrane"/>
    <property type="evidence" value="ECO:0007669"/>
    <property type="project" value="UniProtKB-SubCell"/>
</dbReference>
<keyword evidence="3 5" id="KW-1133">Transmembrane helix</keyword>
<dbReference type="EC" id="7.1.1.-" evidence="5"/>
<evidence type="ECO:0000256" key="1">
    <source>
        <dbReference type="ARBA" id="ARBA00004127"/>
    </source>
</evidence>
<feature type="transmembrane region" description="Helical" evidence="5">
    <location>
        <begin position="75"/>
        <end position="93"/>
    </location>
</feature>
<dbReference type="PANTHER" id="PTHR22773">
    <property type="entry name" value="NADH DEHYDROGENASE"/>
    <property type="match status" value="1"/>
</dbReference>
<dbReference type="InterPro" id="IPR001750">
    <property type="entry name" value="ND/Mrp_TM"/>
</dbReference>
<feature type="transmembrane region" description="Helical" evidence="5">
    <location>
        <begin position="317"/>
        <end position="338"/>
    </location>
</feature>
<evidence type="ECO:0000256" key="5">
    <source>
        <dbReference type="HAMAP-Rule" id="MF_00445"/>
    </source>
</evidence>
<dbReference type="GO" id="GO:0042773">
    <property type="term" value="P:ATP synthesis coupled electron transport"/>
    <property type="evidence" value="ECO:0007669"/>
    <property type="project" value="InterPro"/>
</dbReference>
<comment type="similarity">
    <text evidence="5">Belongs to the complex I subunit 2 family.</text>
</comment>
<reference evidence="8 9" key="1">
    <citation type="submission" date="2016-04" db="EMBL/GenBank/DDBJ databases">
        <title>Complete genome sequence of Dietzia lutea YIM 80766T, a strain isolated from desert soil in Egypt.</title>
        <authorList>
            <person name="Zhao J."/>
            <person name="Hu B."/>
            <person name="Geng S."/>
            <person name="Nie Y."/>
            <person name="Tang Y."/>
        </authorList>
    </citation>
    <scope>NUCLEOTIDE SEQUENCE [LARGE SCALE GENOMIC DNA]</scope>
    <source>
        <strain evidence="8 9">YIM 80766</strain>
    </source>
</reference>
<dbReference type="NCBIfam" id="NF004441">
    <property type="entry name" value="PRK05777.1-4"/>
    <property type="match status" value="1"/>
</dbReference>
<evidence type="ECO:0000313" key="9">
    <source>
        <dbReference type="Proteomes" id="UP000244928"/>
    </source>
</evidence>
<dbReference type="GO" id="GO:0008137">
    <property type="term" value="F:NADH dehydrogenase (ubiquinone) activity"/>
    <property type="evidence" value="ECO:0007669"/>
    <property type="project" value="InterPro"/>
</dbReference>
<dbReference type="Pfam" id="PF00361">
    <property type="entry name" value="Proton_antipo_M"/>
    <property type="match status" value="1"/>
</dbReference>
<keyword evidence="5" id="KW-1278">Translocase</keyword>
<evidence type="ECO:0000256" key="6">
    <source>
        <dbReference type="RuleBase" id="RU000320"/>
    </source>
</evidence>
<evidence type="ECO:0000313" key="8">
    <source>
        <dbReference type="EMBL" id="AWH91173.1"/>
    </source>
</evidence>
<accession>A0A2S1R4H7</accession>
<dbReference type="AlphaFoldDB" id="A0A2S1R4H7"/>
<dbReference type="RefSeq" id="WP_108846439.1">
    <property type="nucleotide sequence ID" value="NZ_CP015449.1"/>
</dbReference>
<protein>
    <recommendedName>
        <fullName evidence="5">NADH-quinone oxidoreductase subunit N</fullName>
        <ecNumber evidence="5">7.1.1.-</ecNumber>
    </recommendedName>
    <alternativeName>
        <fullName evidence="5">NADH dehydrogenase I subunit N</fullName>
    </alternativeName>
    <alternativeName>
        <fullName evidence="5">NDH-1 subunit N</fullName>
    </alternativeName>
</protein>
<feature type="transmembrane region" description="Helical" evidence="5">
    <location>
        <begin position="6"/>
        <end position="29"/>
    </location>
</feature>
<feature type="domain" description="NADH:quinone oxidoreductase/Mrp antiporter transmembrane" evidence="7">
    <location>
        <begin position="184"/>
        <end position="496"/>
    </location>
</feature>
<proteinExistence type="inferred from homology"/>
<keyword evidence="5" id="KW-0813">Transport</keyword>
<feature type="transmembrane region" description="Helical" evidence="5">
    <location>
        <begin position="187"/>
        <end position="208"/>
    </location>
</feature>
<evidence type="ECO:0000256" key="4">
    <source>
        <dbReference type="ARBA" id="ARBA00023136"/>
    </source>
</evidence>
<feature type="transmembrane region" description="Helical" evidence="5">
    <location>
        <begin position="376"/>
        <end position="398"/>
    </location>
</feature>
<gene>
    <name evidence="5" type="primary">nuoN</name>
    <name evidence="8" type="ORF">A6035_02195</name>
</gene>
<organism evidence="8 9">
    <name type="scientific">Dietzia lutea</name>
    <dbReference type="NCBI Taxonomy" id="546160"/>
    <lineage>
        <taxon>Bacteria</taxon>
        <taxon>Bacillati</taxon>
        <taxon>Actinomycetota</taxon>
        <taxon>Actinomycetes</taxon>
        <taxon>Mycobacteriales</taxon>
        <taxon>Dietziaceae</taxon>
        <taxon>Dietzia</taxon>
    </lineage>
</organism>
<dbReference type="GO" id="GO:0012505">
    <property type="term" value="C:endomembrane system"/>
    <property type="evidence" value="ECO:0007669"/>
    <property type="project" value="UniProtKB-SubCell"/>
</dbReference>
<comment type="function">
    <text evidence="5">NDH-1 shuttles electrons from NADH, via FMN and iron-sulfur (Fe-S) centers, to quinones in the respiratory chain. The immediate electron acceptor for the enzyme in this species is believed to be a menaquinone. Couples the redox reaction to proton translocation (for every two electrons transferred, four hydrogen ions are translocated across the cytoplasmic membrane), and thus conserves the redox energy in a proton gradient.</text>
</comment>
<evidence type="ECO:0000256" key="3">
    <source>
        <dbReference type="ARBA" id="ARBA00022989"/>
    </source>
</evidence>
<dbReference type="EMBL" id="CP015449">
    <property type="protein sequence ID" value="AWH91173.1"/>
    <property type="molecule type" value="Genomic_DNA"/>
</dbReference>
<comment type="subunit">
    <text evidence="5">NDH-1 is composed of 14 different subunits. Subunits NuoA, H, J, K, L, M, N constitute the membrane sector of the complex.</text>
</comment>
<dbReference type="HAMAP" id="MF_00445">
    <property type="entry name" value="NDH1_NuoN_1"/>
    <property type="match status" value="1"/>
</dbReference>